<reference evidence="1 2" key="1">
    <citation type="journal article" date="2011" name="Microbiology">
        <title>The Pseudomonas aeruginosa generalized transducing phage phiPA3 is a new member of the phiKZ-like group of 'jumbo' phages, and infects model laboratory strains and clinical isolates from cystic fibrosis patients.</title>
        <authorList>
            <person name="Monson R."/>
            <person name="Foulds I."/>
            <person name="Foweraker J."/>
            <person name="Welch M."/>
            <person name="Salmond G.P."/>
        </authorList>
    </citation>
    <scope>NUCLEOTIDE SEQUENCE [LARGE SCALE GENOMIC DNA]</scope>
</reference>
<dbReference type="EMBL" id="HQ630627">
    <property type="protein sequence ID" value="AEH03696.1"/>
    <property type="molecule type" value="Genomic_DNA"/>
</dbReference>
<organismHost>
    <name type="scientific">Pseudomonas aeruginosa</name>
    <dbReference type="NCBI Taxonomy" id="287"/>
</organismHost>
<gene>
    <name evidence="1" type="primary">273</name>
</gene>
<evidence type="ECO:0000313" key="1">
    <source>
        <dbReference type="EMBL" id="AEH03696.1"/>
    </source>
</evidence>
<sequence>MSEEDYVASQIQHGICQEFRKAYKAKIAVYNCEDMRVSLVYEDGRVEHYQLQHPTVVCDPDASRIVDVTYDFSMIVGNKPTLH</sequence>
<proteinExistence type="predicted"/>
<name>F8SJB0_BPPA3</name>
<dbReference type="KEGG" id="vg:26643801"/>
<dbReference type="Proteomes" id="UP000008388">
    <property type="component" value="Segment"/>
</dbReference>
<accession>F8SJB0</accession>
<evidence type="ECO:0000313" key="2">
    <source>
        <dbReference type="Proteomes" id="UP000008388"/>
    </source>
</evidence>
<keyword evidence="2" id="KW-1185">Reference proteome</keyword>
<dbReference type="RefSeq" id="YP_009217352.1">
    <property type="nucleotide sequence ID" value="NC_028999.1"/>
</dbReference>
<protein>
    <submittedName>
        <fullName evidence="1">Uncharacterized protein 273</fullName>
    </submittedName>
</protein>
<organism evidence="1 2">
    <name type="scientific">Pseudomonas phage PhiPA3</name>
    <name type="common">Pseudomonas aeruginosa phage PhiPA3</name>
    <dbReference type="NCBI Taxonomy" id="998086"/>
    <lineage>
        <taxon>Viruses</taxon>
        <taxon>Duplodnaviria</taxon>
        <taxon>Heunggongvirae</taxon>
        <taxon>Uroviricota</taxon>
        <taxon>Caudoviricetes</taxon>
        <taxon>Chimalliviridae</taxon>
        <taxon>Miltoncavirus</taxon>
        <taxon>Miltoncavirus PhiPA3</taxon>
    </lineage>
</organism>
<dbReference type="GeneID" id="26643801"/>